<dbReference type="OrthoDB" id="3673901at2759"/>
<dbReference type="InterPro" id="IPR056632">
    <property type="entry name" value="DUF7730"/>
</dbReference>
<evidence type="ECO:0000313" key="3">
    <source>
        <dbReference type="Proteomes" id="UP000799324"/>
    </source>
</evidence>
<proteinExistence type="predicted"/>
<dbReference type="EMBL" id="MU004353">
    <property type="protein sequence ID" value="KAF2655173.1"/>
    <property type="molecule type" value="Genomic_DNA"/>
</dbReference>
<keyword evidence="3" id="KW-1185">Reference proteome</keyword>
<evidence type="ECO:0000259" key="1">
    <source>
        <dbReference type="Pfam" id="PF24864"/>
    </source>
</evidence>
<dbReference type="AlphaFoldDB" id="A0A6A6T8A0"/>
<evidence type="ECO:0000313" key="2">
    <source>
        <dbReference type="EMBL" id="KAF2655173.1"/>
    </source>
</evidence>
<dbReference type="Proteomes" id="UP000799324">
    <property type="component" value="Unassembled WGS sequence"/>
</dbReference>
<sequence>MGKCQQQLQSPLFARLPAEIRLEIYQAVLGDSDRVTKVFHSDDRLHYARCPPYRHKHTAEERQNRRLLSLLQACKAIHSEAYKMLYTANPFQLMAPMHRRNTTFVTFIQSLRTDCLISIRHLELHCTFASLRYVGARSVLAGNMDYWKPVCTQLQKMAGLETLELTIKIDSGPWIPPKGSSWFFDVFNPLLPVRVPRFVVRMGFDIPQKERDNSYLWNGGDLQFELVVDQALQPLPEPEED</sequence>
<dbReference type="Pfam" id="PF24864">
    <property type="entry name" value="DUF7730"/>
    <property type="match status" value="1"/>
</dbReference>
<name>A0A6A6T8A0_9PLEO</name>
<accession>A0A6A6T8A0</accession>
<gene>
    <name evidence="2" type="ORF">K491DRAFT_716536</name>
</gene>
<organism evidence="2 3">
    <name type="scientific">Lophiostoma macrostomum CBS 122681</name>
    <dbReference type="NCBI Taxonomy" id="1314788"/>
    <lineage>
        <taxon>Eukaryota</taxon>
        <taxon>Fungi</taxon>
        <taxon>Dikarya</taxon>
        <taxon>Ascomycota</taxon>
        <taxon>Pezizomycotina</taxon>
        <taxon>Dothideomycetes</taxon>
        <taxon>Pleosporomycetidae</taxon>
        <taxon>Pleosporales</taxon>
        <taxon>Lophiostomataceae</taxon>
        <taxon>Lophiostoma</taxon>
    </lineage>
</organism>
<protein>
    <recommendedName>
        <fullName evidence="1">DUF7730 domain-containing protein</fullName>
    </recommendedName>
</protein>
<feature type="domain" description="DUF7730" evidence="1">
    <location>
        <begin position="6"/>
        <end position="168"/>
    </location>
</feature>
<reference evidence="2" key="1">
    <citation type="journal article" date="2020" name="Stud. Mycol.">
        <title>101 Dothideomycetes genomes: a test case for predicting lifestyles and emergence of pathogens.</title>
        <authorList>
            <person name="Haridas S."/>
            <person name="Albert R."/>
            <person name="Binder M."/>
            <person name="Bloem J."/>
            <person name="Labutti K."/>
            <person name="Salamov A."/>
            <person name="Andreopoulos B."/>
            <person name="Baker S."/>
            <person name="Barry K."/>
            <person name="Bills G."/>
            <person name="Bluhm B."/>
            <person name="Cannon C."/>
            <person name="Castanera R."/>
            <person name="Culley D."/>
            <person name="Daum C."/>
            <person name="Ezra D."/>
            <person name="Gonzalez J."/>
            <person name="Henrissat B."/>
            <person name="Kuo A."/>
            <person name="Liang C."/>
            <person name="Lipzen A."/>
            <person name="Lutzoni F."/>
            <person name="Magnuson J."/>
            <person name="Mondo S."/>
            <person name="Nolan M."/>
            <person name="Ohm R."/>
            <person name="Pangilinan J."/>
            <person name="Park H.-J."/>
            <person name="Ramirez L."/>
            <person name="Alfaro M."/>
            <person name="Sun H."/>
            <person name="Tritt A."/>
            <person name="Yoshinaga Y."/>
            <person name="Zwiers L.-H."/>
            <person name="Turgeon B."/>
            <person name="Goodwin S."/>
            <person name="Spatafora J."/>
            <person name="Crous P."/>
            <person name="Grigoriev I."/>
        </authorList>
    </citation>
    <scope>NUCLEOTIDE SEQUENCE</scope>
    <source>
        <strain evidence="2">CBS 122681</strain>
    </source>
</reference>
<dbReference type="PANTHER" id="PTHR38790">
    <property type="entry name" value="2EXR DOMAIN-CONTAINING PROTEIN-RELATED"/>
    <property type="match status" value="1"/>
</dbReference>